<keyword evidence="2" id="KW-1185">Reference proteome</keyword>
<evidence type="ECO:0000313" key="1">
    <source>
        <dbReference type="EMBL" id="KAI4343329.1"/>
    </source>
</evidence>
<accession>A0ACB9P625</accession>
<comment type="caution">
    <text evidence="1">The sequence shown here is derived from an EMBL/GenBank/DDBJ whole genome shotgun (WGS) entry which is preliminary data.</text>
</comment>
<proteinExistence type="predicted"/>
<reference evidence="2" key="1">
    <citation type="journal article" date="2023" name="Front. Plant Sci.">
        <title>Chromosomal-level genome assembly of Melastoma candidum provides insights into trichome evolution.</title>
        <authorList>
            <person name="Zhong Y."/>
            <person name="Wu W."/>
            <person name="Sun C."/>
            <person name="Zou P."/>
            <person name="Liu Y."/>
            <person name="Dai S."/>
            <person name="Zhou R."/>
        </authorList>
    </citation>
    <scope>NUCLEOTIDE SEQUENCE [LARGE SCALE GENOMIC DNA]</scope>
</reference>
<evidence type="ECO:0000313" key="2">
    <source>
        <dbReference type="Proteomes" id="UP001057402"/>
    </source>
</evidence>
<protein>
    <submittedName>
        <fullName evidence="1">Uncharacterized protein</fullName>
    </submittedName>
</protein>
<dbReference type="Proteomes" id="UP001057402">
    <property type="component" value="Chromosome 7"/>
</dbReference>
<organism evidence="1 2">
    <name type="scientific">Melastoma candidum</name>
    <dbReference type="NCBI Taxonomy" id="119954"/>
    <lineage>
        <taxon>Eukaryota</taxon>
        <taxon>Viridiplantae</taxon>
        <taxon>Streptophyta</taxon>
        <taxon>Embryophyta</taxon>
        <taxon>Tracheophyta</taxon>
        <taxon>Spermatophyta</taxon>
        <taxon>Magnoliopsida</taxon>
        <taxon>eudicotyledons</taxon>
        <taxon>Gunneridae</taxon>
        <taxon>Pentapetalae</taxon>
        <taxon>rosids</taxon>
        <taxon>malvids</taxon>
        <taxon>Myrtales</taxon>
        <taxon>Melastomataceae</taxon>
        <taxon>Melastomatoideae</taxon>
        <taxon>Melastomateae</taxon>
        <taxon>Melastoma</taxon>
    </lineage>
</organism>
<name>A0ACB9P625_9MYRT</name>
<gene>
    <name evidence="1" type="ORF">MLD38_027851</name>
</gene>
<dbReference type="EMBL" id="CM042886">
    <property type="protein sequence ID" value="KAI4343329.1"/>
    <property type="molecule type" value="Genomic_DNA"/>
</dbReference>
<sequence>MYGLYEWSMMPFGLSNAPSTFMRLMTHVLRPFMGKFVVVHFDDILIYSSSHDEHDEHLRTVFRTLRVEKLYGNLKKCEFFQSSVVFLGFVVSAEGIKVDEGKNKAIKEWPTPNSFHEVRSFHGLASFYRRFIRGFSSLAAPLTECLKGDKFEWTLAAQASFEQLKERLSEAPVLALPDFAKMFEVECDASGVGIGGVLLQEGRPIAYFSEKLSGAKLNNAMYDKEFLAIVRVLEAWSHYLLPREFVLYTDHEALKYINGQHKLSRRHAKWIEFLQAFTFVLKHKPGVKNVVADALSRKMTLLSAMETKLIGFEYLKDLYKDDEDFGRIFVQCTNQAADRFHQVNGFLFRESKLCIPRSSTRELLIREVYG</sequence>